<keyword evidence="2" id="KW-0479">Metal-binding</keyword>
<organism evidence="8 9">
    <name type="scientific">Haoranjiania flava</name>
    <dbReference type="NCBI Taxonomy" id="1856322"/>
    <lineage>
        <taxon>Bacteria</taxon>
        <taxon>Pseudomonadati</taxon>
        <taxon>Bacteroidota</taxon>
        <taxon>Chitinophagia</taxon>
        <taxon>Chitinophagales</taxon>
        <taxon>Chitinophagaceae</taxon>
        <taxon>Haoranjiania</taxon>
    </lineage>
</organism>
<gene>
    <name evidence="8" type="ORF">OD355_12070</name>
</gene>
<evidence type="ECO:0000256" key="6">
    <source>
        <dbReference type="ARBA" id="ARBA00038001"/>
    </source>
</evidence>
<dbReference type="GO" id="GO:0051537">
    <property type="term" value="F:2 iron, 2 sulfur cluster binding"/>
    <property type="evidence" value="ECO:0007669"/>
    <property type="project" value="UniProtKB-KW"/>
</dbReference>
<dbReference type="AlphaFoldDB" id="A0AAE3IQF2"/>
<proteinExistence type="inferred from homology"/>
<dbReference type="EMBL" id="JAOTPL010000021">
    <property type="protein sequence ID" value="MCU7695256.1"/>
    <property type="molecule type" value="Genomic_DNA"/>
</dbReference>
<dbReference type="Pfam" id="PF00355">
    <property type="entry name" value="Rieske"/>
    <property type="match status" value="1"/>
</dbReference>
<keyword evidence="3" id="KW-0408">Iron</keyword>
<comment type="caution">
    <text evidence="8">The sequence shown here is derived from an EMBL/GenBank/DDBJ whole genome shotgun (WGS) entry which is preliminary data.</text>
</comment>
<accession>A0AAE3IQF2</accession>
<dbReference type="SUPFAM" id="SSF50022">
    <property type="entry name" value="ISP domain"/>
    <property type="match status" value="1"/>
</dbReference>
<reference evidence="8" key="1">
    <citation type="submission" date="2022-10" db="EMBL/GenBank/DDBJ databases">
        <authorList>
            <person name="Kim H.S."/>
            <person name="Kim J.-S."/>
            <person name="Suh M.K."/>
            <person name="Eom M.K."/>
            <person name="Lee J.-S."/>
        </authorList>
    </citation>
    <scope>NUCLEOTIDE SEQUENCE</scope>
    <source>
        <strain evidence="8">LIP-5</strain>
    </source>
</reference>
<keyword evidence="1" id="KW-0001">2Fe-2S</keyword>
<name>A0AAE3IQF2_9BACT</name>
<keyword evidence="4" id="KW-0411">Iron-sulfur</keyword>
<evidence type="ECO:0000256" key="3">
    <source>
        <dbReference type="ARBA" id="ARBA00023004"/>
    </source>
</evidence>
<dbReference type="PANTHER" id="PTHR21496:SF0">
    <property type="entry name" value="RIESKE DOMAIN-CONTAINING PROTEIN"/>
    <property type="match status" value="1"/>
</dbReference>
<comment type="similarity">
    <text evidence="6">Belongs to the bacterial ring-hydroxylating dioxygenase ferredoxin component family.</text>
</comment>
<feature type="domain" description="Rieske" evidence="7">
    <location>
        <begin position="5"/>
        <end position="100"/>
    </location>
</feature>
<keyword evidence="9" id="KW-1185">Reference proteome</keyword>
<sequence>MPAYKITDVVNNALPGVMTVVEIASIKIIVVKKEKQVYAFRASCPHAGTMLTDGYIDAKNCVVCPTHFYKFDIASGKNVTGEGYRLKTYTTAEADGEWYVYV</sequence>
<evidence type="ECO:0000313" key="8">
    <source>
        <dbReference type="EMBL" id="MCU7695256.1"/>
    </source>
</evidence>
<protein>
    <submittedName>
        <fullName evidence="8">Rieske (2Fe-2S) protein</fullName>
    </submittedName>
</protein>
<evidence type="ECO:0000259" key="7">
    <source>
        <dbReference type="PROSITE" id="PS51296"/>
    </source>
</evidence>
<dbReference type="PANTHER" id="PTHR21496">
    <property type="entry name" value="FERREDOXIN-RELATED"/>
    <property type="match status" value="1"/>
</dbReference>
<dbReference type="InterPro" id="IPR017941">
    <property type="entry name" value="Rieske_2Fe-2S"/>
</dbReference>
<evidence type="ECO:0000256" key="4">
    <source>
        <dbReference type="ARBA" id="ARBA00023014"/>
    </source>
</evidence>
<comment type="cofactor">
    <cofactor evidence="5">
        <name>[2Fe-2S] cluster</name>
        <dbReference type="ChEBI" id="CHEBI:190135"/>
    </cofactor>
</comment>
<dbReference type="PROSITE" id="PS51296">
    <property type="entry name" value="RIESKE"/>
    <property type="match status" value="1"/>
</dbReference>
<evidence type="ECO:0000313" key="9">
    <source>
        <dbReference type="Proteomes" id="UP001209317"/>
    </source>
</evidence>
<dbReference type="Gene3D" id="2.102.10.10">
    <property type="entry name" value="Rieske [2Fe-2S] iron-sulphur domain"/>
    <property type="match status" value="1"/>
</dbReference>
<evidence type="ECO:0000256" key="2">
    <source>
        <dbReference type="ARBA" id="ARBA00022723"/>
    </source>
</evidence>
<evidence type="ECO:0000256" key="1">
    <source>
        <dbReference type="ARBA" id="ARBA00022714"/>
    </source>
</evidence>
<evidence type="ECO:0000256" key="5">
    <source>
        <dbReference type="ARBA" id="ARBA00034078"/>
    </source>
</evidence>
<dbReference type="InterPro" id="IPR036922">
    <property type="entry name" value="Rieske_2Fe-2S_sf"/>
</dbReference>
<dbReference type="CDD" id="cd03467">
    <property type="entry name" value="Rieske"/>
    <property type="match status" value="1"/>
</dbReference>
<dbReference type="Proteomes" id="UP001209317">
    <property type="component" value="Unassembled WGS sequence"/>
</dbReference>
<dbReference type="RefSeq" id="WP_263038744.1">
    <property type="nucleotide sequence ID" value="NZ_JAOTPL010000021.1"/>
</dbReference>
<dbReference type="GO" id="GO:0046872">
    <property type="term" value="F:metal ion binding"/>
    <property type="evidence" value="ECO:0007669"/>
    <property type="project" value="UniProtKB-KW"/>
</dbReference>